<reference evidence="3" key="1">
    <citation type="journal article" date="2011" name="Nat. Commun.">
        <title>Effector diversification within compartments of the Leptosphaeria maculans genome affected by Repeat-Induced Point mutations.</title>
        <authorList>
            <person name="Rouxel T."/>
            <person name="Grandaubert J."/>
            <person name="Hane J.K."/>
            <person name="Hoede C."/>
            <person name="van de Wouw A.P."/>
            <person name="Couloux A."/>
            <person name="Dominguez V."/>
            <person name="Anthouard V."/>
            <person name="Bally P."/>
            <person name="Bourras S."/>
            <person name="Cozijnsen A.J."/>
            <person name="Ciuffetti L.M."/>
            <person name="Degrave A."/>
            <person name="Dilmaghani A."/>
            <person name="Duret L."/>
            <person name="Fudal I."/>
            <person name="Goodwin S.B."/>
            <person name="Gout L."/>
            <person name="Glaser N."/>
            <person name="Linglin J."/>
            <person name="Kema G.H.J."/>
            <person name="Lapalu N."/>
            <person name="Lawrence C.B."/>
            <person name="May K."/>
            <person name="Meyer M."/>
            <person name="Ollivier B."/>
            <person name="Poulain J."/>
            <person name="Schoch C.L."/>
            <person name="Simon A."/>
            <person name="Spatafora J.W."/>
            <person name="Stachowiak A."/>
            <person name="Turgeon B.G."/>
            <person name="Tyler B.M."/>
            <person name="Vincent D."/>
            <person name="Weissenbach J."/>
            <person name="Amselem J."/>
            <person name="Quesneville H."/>
            <person name="Oliver R.P."/>
            <person name="Wincker P."/>
            <person name="Balesdent M.-H."/>
            <person name="Howlett B.J."/>
        </authorList>
    </citation>
    <scope>NUCLEOTIDE SEQUENCE [LARGE SCALE GENOMIC DNA]</scope>
    <source>
        <strain evidence="3">JN3 / isolate v23.1.3 / race Av1-4-5-6-7-8</strain>
    </source>
</reference>
<dbReference type="EMBL" id="FP929137">
    <property type="protein sequence ID" value="CBX99965.1"/>
    <property type="molecule type" value="Genomic_DNA"/>
</dbReference>
<gene>
    <name evidence="2" type="ORF">LEMA_P075540.1</name>
</gene>
<organism evidence="3">
    <name type="scientific">Leptosphaeria maculans (strain JN3 / isolate v23.1.3 / race Av1-4-5-6-7-8)</name>
    <name type="common">Blackleg fungus</name>
    <name type="synonym">Phoma lingam</name>
    <dbReference type="NCBI Taxonomy" id="985895"/>
    <lineage>
        <taxon>Eukaryota</taxon>
        <taxon>Fungi</taxon>
        <taxon>Dikarya</taxon>
        <taxon>Ascomycota</taxon>
        <taxon>Pezizomycotina</taxon>
        <taxon>Dothideomycetes</taxon>
        <taxon>Pleosporomycetidae</taxon>
        <taxon>Pleosporales</taxon>
        <taxon>Pleosporineae</taxon>
        <taxon>Leptosphaeriaceae</taxon>
        <taxon>Plenodomus</taxon>
        <taxon>Plenodomus lingam/Leptosphaeria maculans species complex</taxon>
    </lineage>
</organism>
<proteinExistence type="predicted"/>
<dbReference type="VEuPathDB" id="FungiDB:LEMA_P075540.1"/>
<accession>E5A8M0</accession>
<sequence>MASWCVPHVRNTIWQTCNSTATWPNPRLGSALSPGPRSPPFWGPSQAAHSQSKEAWFDDLRAGQWRMKMKMRLTS</sequence>
<dbReference type="InParanoid" id="E5A8M0"/>
<keyword evidence="3" id="KW-1185">Reference proteome</keyword>
<feature type="region of interest" description="Disordered" evidence="1">
    <location>
        <begin position="27"/>
        <end position="50"/>
    </location>
</feature>
<evidence type="ECO:0000313" key="3">
    <source>
        <dbReference type="Proteomes" id="UP000002668"/>
    </source>
</evidence>
<name>E5A8M0_LEPMJ</name>
<dbReference type="AlphaFoldDB" id="E5A8M0"/>
<dbReference type="HOGENOM" id="CLU_2671520_0_0_1"/>
<protein>
    <submittedName>
        <fullName evidence="2">Predicted protein</fullName>
    </submittedName>
</protein>
<dbReference type="Proteomes" id="UP000002668">
    <property type="component" value="Genome"/>
</dbReference>
<evidence type="ECO:0000313" key="2">
    <source>
        <dbReference type="EMBL" id="CBX99965.1"/>
    </source>
</evidence>
<evidence type="ECO:0000256" key="1">
    <source>
        <dbReference type="SAM" id="MobiDB-lite"/>
    </source>
</evidence>